<dbReference type="VEuPathDB" id="TriTrypDB:TEOVI_000759600"/>
<evidence type="ECO:0000256" key="2">
    <source>
        <dbReference type="SAM" id="SignalP"/>
    </source>
</evidence>
<sequence>MFTSTAAYCGSAGSRLFVVALLLAFCVVTGTTVSDERETVNSSCENPSLHDTHHWGFLGGGYHMQLEVEFPLIFNSVDISLDLPRTFFFDAAELEQLYSIKLQGSKEDITWAYQPLRISSDYFFDIEAPVFHVGYEVNRVNITFERLPSASRRYSNGSAAAIDIFASADDARGRLLVPIHARYEEVDSTTPFSLQAFFSRNTSVRRCIPSITVRGVVVDRGGRCVKFVSALMKRYDDALTSSLTSPPVSVLDGNIPETSPGCRNVPVGLLSSLRVVYTTVVALQCIGAAIVILSLLLL</sequence>
<feature type="signal peptide" evidence="2">
    <location>
        <begin position="1"/>
        <end position="30"/>
    </location>
</feature>
<dbReference type="EMBL" id="CZPT02000357">
    <property type="protein sequence ID" value="SCU65657.1"/>
    <property type="molecule type" value="Genomic_DNA"/>
</dbReference>
<keyword evidence="4" id="KW-1185">Reference proteome</keyword>
<dbReference type="GeneID" id="92381530"/>
<accession>A0A1G4I1Z9</accession>
<name>A0A1G4I1Z9_TRYEQ</name>
<reference evidence="3" key="1">
    <citation type="submission" date="2016-09" db="EMBL/GenBank/DDBJ databases">
        <authorList>
            <person name="Hebert L."/>
            <person name="Moumen B."/>
        </authorList>
    </citation>
    <scope>NUCLEOTIDE SEQUENCE [LARGE SCALE GENOMIC DNA]</scope>
    <source>
        <strain evidence="3">OVI</strain>
    </source>
</reference>
<protein>
    <submittedName>
        <fullName evidence="3">Uncharacterized protein</fullName>
    </submittedName>
</protein>
<gene>
    <name evidence="3" type="ORF">TEOVI_000759600</name>
</gene>
<keyword evidence="1" id="KW-0472">Membrane</keyword>
<evidence type="ECO:0000313" key="4">
    <source>
        <dbReference type="Proteomes" id="UP000195570"/>
    </source>
</evidence>
<evidence type="ECO:0000256" key="1">
    <source>
        <dbReference type="SAM" id="Phobius"/>
    </source>
</evidence>
<dbReference type="Proteomes" id="UP000195570">
    <property type="component" value="Unassembled WGS sequence"/>
</dbReference>
<keyword evidence="1" id="KW-1133">Transmembrane helix</keyword>
<feature type="transmembrane region" description="Helical" evidence="1">
    <location>
        <begin position="275"/>
        <end position="297"/>
    </location>
</feature>
<feature type="chain" id="PRO_5009235258" evidence="2">
    <location>
        <begin position="31"/>
        <end position="298"/>
    </location>
</feature>
<organism evidence="3 4">
    <name type="scientific">Trypanosoma equiperdum</name>
    <dbReference type="NCBI Taxonomy" id="5694"/>
    <lineage>
        <taxon>Eukaryota</taxon>
        <taxon>Discoba</taxon>
        <taxon>Euglenozoa</taxon>
        <taxon>Kinetoplastea</taxon>
        <taxon>Metakinetoplastina</taxon>
        <taxon>Trypanosomatida</taxon>
        <taxon>Trypanosomatidae</taxon>
        <taxon>Trypanosoma</taxon>
    </lineage>
</organism>
<keyword evidence="2" id="KW-0732">Signal</keyword>
<dbReference type="RefSeq" id="XP_067077224.1">
    <property type="nucleotide sequence ID" value="XM_067221123.1"/>
</dbReference>
<evidence type="ECO:0000313" key="3">
    <source>
        <dbReference type="EMBL" id="SCU65657.1"/>
    </source>
</evidence>
<keyword evidence="1" id="KW-0812">Transmembrane</keyword>
<comment type="caution">
    <text evidence="3">The sequence shown here is derived from an EMBL/GenBank/DDBJ whole genome shotgun (WGS) entry which is preliminary data.</text>
</comment>
<proteinExistence type="predicted"/>
<dbReference type="AlphaFoldDB" id="A0A1G4I1Z9"/>